<dbReference type="EMBL" id="CP022295">
    <property type="protein sequence ID" value="QSR25529.1"/>
    <property type="molecule type" value="Genomic_DNA"/>
</dbReference>
<accession>A0ABX7PI05</accession>
<keyword evidence="2" id="KW-1185">Reference proteome</keyword>
<dbReference type="Proteomes" id="UP000662818">
    <property type="component" value="Chromosome"/>
</dbReference>
<organism evidence="1 2">
    <name type="scientific">Nocardioides aromaticivorans</name>
    <dbReference type="NCBI Taxonomy" id="200618"/>
    <lineage>
        <taxon>Bacteria</taxon>
        <taxon>Bacillati</taxon>
        <taxon>Actinomycetota</taxon>
        <taxon>Actinomycetes</taxon>
        <taxon>Propionibacteriales</taxon>
        <taxon>Nocardioidaceae</taxon>
        <taxon>Nocardioides</taxon>
    </lineage>
</organism>
<gene>
    <name evidence="1" type="ORF">CFH99_07825</name>
</gene>
<protein>
    <submittedName>
        <fullName evidence="1">Terminase</fullName>
    </submittedName>
</protein>
<evidence type="ECO:0000313" key="1">
    <source>
        <dbReference type="EMBL" id="QSR25529.1"/>
    </source>
</evidence>
<evidence type="ECO:0000313" key="2">
    <source>
        <dbReference type="Proteomes" id="UP000662818"/>
    </source>
</evidence>
<proteinExistence type="predicted"/>
<name>A0ABX7PI05_9ACTN</name>
<sequence length="599" mass="67681">MARSSGPAFIEDLSADYRAIEQEYRDLLERTTPPTDLAWEPVKIGPTWQYDGGWLLPEASLGWGFLSWTTYHLRGKGRKHWWWTPEQTRFLLWYYAVDSDGDLLCRSARLQRLKGWGKDPTAAGIAIGSLHAPIVFDHWEGDRPVGRDDPEAWTQIAAVSQDQTKNTFKLFPSLVPRETRSRYGIQIGKLNVWSDGDSRQIEGISTAADSNEGGRPHQIIRAETQNWLKTNGGHDLNGAMDGNAAKAEVGSPARVLDIFNAWRPGRDSIAERANEGWESSTDPHPFIKYGVLWDSLEAPPDAPLTKEAAPEVIRSIAGDATWLDTRPKGTIMESILNPDNSTSESRRKWYNQVVGTADAWAQPRWIDDKRNRRRDDKIADGEQVVLFGDGSKSGDDTGLIAVRVSDGLVEVLHHQHPGVDADNKPILVDRHRVDEAVMVAFDRFKVIAFYFDPSHAKADDAVEDDRFWWPLVDQWHERYHRRLKKEFWPVKSGPRQHAVAFDMSGSAAQQLFQPAVTQAAEDMEAGEAPYRDSAVLRRHLKNARRREGRFGLTIGKENRSSTRKVDLAVCFVGARMLWRIVRLSRKTGTPGQGRVIVRD</sequence>
<reference evidence="1 2" key="1">
    <citation type="submission" date="2017-06" db="EMBL/GenBank/DDBJ databases">
        <title>Complete Genome Sequence of the Soil Carbazole-Degrading Bacterium Nocardioides aromaticivorans IC177.</title>
        <authorList>
            <person name="Vejarano F."/>
            <person name="Suzuki-Minakuchi C."/>
            <person name="Ohtsubo Y."/>
            <person name="Tsuda M."/>
            <person name="Okada K."/>
            <person name="Nojiri H."/>
        </authorList>
    </citation>
    <scope>NUCLEOTIDE SEQUENCE [LARGE SCALE GENOMIC DNA]</scope>
    <source>
        <strain evidence="1 2">IC177</strain>
    </source>
</reference>
<dbReference type="RefSeq" id="WP_207009746.1">
    <property type="nucleotide sequence ID" value="NZ_CP022295.1"/>
</dbReference>